<keyword evidence="4 6" id="KW-1133">Transmembrane helix</keyword>
<name>A1ZXU2_MICM2</name>
<comment type="subcellular location">
    <subcellularLocation>
        <location evidence="1">Cell membrane</location>
        <topology evidence="1">Multi-pass membrane protein</topology>
    </subcellularLocation>
</comment>
<dbReference type="OrthoDB" id="9812094at2"/>
<evidence type="ECO:0000256" key="4">
    <source>
        <dbReference type="ARBA" id="ARBA00022989"/>
    </source>
</evidence>
<dbReference type="AlphaFoldDB" id="A1ZXU2"/>
<evidence type="ECO:0000256" key="3">
    <source>
        <dbReference type="ARBA" id="ARBA00022692"/>
    </source>
</evidence>
<keyword evidence="5 6" id="KW-0472">Membrane</keyword>
<dbReference type="NCBIfam" id="TIGR00374">
    <property type="entry name" value="flippase-like domain"/>
    <property type="match status" value="1"/>
</dbReference>
<organism evidence="7 8">
    <name type="scientific">Microscilla marina ATCC 23134</name>
    <dbReference type="NCBI Taxonomy" id="313606"/>
    <lineage>
        <taxon>Bacteria</taxon>
        <taxon>Pseudomonadati</taxon>
        <taxon>Bacteroidota</taxon>
        <taxon>Cytophagia</taxon>
        <taxon>Cytophagales</taxon>
        <taxon>Microscillaceae</taxon>
        <taxon>Microscilla</taxon>
    </lineage>
</organism>
<dbReference type="eggNOG" id="COG0392">
    <property type="taxonomic scope" value="Bacteria"/>
</dbReference>
<dbReference type="PANTHER" id="PTHR39087">
    <property type="entry name" value="UPF0104 MEMBRANE PROTEIN MJ1595"/>
    <property type="match status" value="1"/>
</dbReference>
<feature type="transmembrane region" description="Helical" evidence="6">
    <location>
        <begin position="12"/>
        <end position="31"/>
    </location>
</feature>
<evidence type="ECO:0000313" key="8">
    <source>
        <dbReference type="Proteomes" id="UP000004095"/>
    </source>
</evidence>
<proteinExistence type="predicted"/>
<sequence>MSATVRKVLQYVISLAIATALLLYLFQDFNFQLIAEAFKKADYKWVVLSAVLTFTSHLMRAHRWNIILKPLGYTPSLYTSFLAVMSGYFINLVVPRGGEVARSGLLQKMERIPATKAFGTIVLERIIDVLILGTLIVMLLAVEVDQITQIITSTFSSKLSGLQSKFYLIVIAGVGLLLLTVLIFFRFKQKIQQSLLYAKGMDIVKKVLEGVVSILKVKNQGAFWFHTIGIWAMYYLMAFVLFQCFPITSDLSPWVGFTVLVVGGIGMAAPVQGGIGAYHILITPVLMYYLASKNPQKDEVLSIVTFMHAAQTLVTIMIGGVALWLSTAMTKRQNAQSLPEEDMTEEEIKAVQ</sequence>
<evidence type="ECO:0000256" key="1">
    <source>
        <dbReference type="ARBA" id="ARBA00004651"/>
    </source>
</evidence>
<accession>A1ZXU2</accession>
<feature type="transmembrane region" description="Helical" evidence="6">
    <location>
        <begin position="254"/>
        <end position="280"/>
    </location>
</feature>
<protein>
    <submittedName>
        <fullName evidence="7">Membrane protein, putative</fullName>
    </submittedName>
</protein>
<dbReference type="InterPro" id="IPR022791">
    <property type="entry name" value="L-PG_synthase/AglD"/>
</dbReference>
<dbReference type="PANTHER" id="PTHR39087:SF2">
    <property type="entry name" value="UPF0104 MEMBRANE PROTEIN MJ1595"/>
    <property type="match status" value="1"/>
</dbReference>
<feature type="transmembrane region" description="Helical" evidence="6">
    <location>
        <begin position="300"/>
        <end position="325"/>
    </location>
</feature>
<keyword evidence="2" id="KW-1003">Cell membrane</keyword>
<evidence type="ECO:0000256" key="2">
    <source>
        <dbReference type="ARBA" id="ARBA00022475"/>
    </source>
</evidence>
<evidence type="ECO:0000256" key="6">
    <source>
        <dbReference type="SAM" id="Phobius"/>
    </source>
</evidence>
<dbReference type="EMBL" id="AAWS01000061">
    <property type="protein sequence ID" value="EAY24771.1"/>
    <property type="molecule type" value="Genomic_DNA"/>
</dbReference>
<feature type="transmembrane region" description="Helical" evidence="6">
    <location>
        <begin position="126"/>
        <end position="145"/>
    </location>
</feature>
<keyword evidence="3 6" id="KW-0812">Transmembrane</keyword>
<gene>
    <name evidence="7" type="ORF">M23134_04554</name>
</gene>
<dbReference type="Pfam" id="PF03706">
    <property type="entry name" value="LPG_synthase_TM"/>
    <property type="match status" value="1"/>
</dbReference>
<feature type="transmembrane region" description="Helical" evidence="6">
    <location>
        <begin position="223"/>
        <end position="242"/>
    </location>
</feature>
<reference evidence="7 8" key="1">
    <citation type="submission" date="2007-01" db="EMBL/GenBank/DDBJ databases">
        <authorList>
            <person name="Haygood M."/>
            <person name="Podell S."/>
            <person name="Anderson C."/>
            <person name="Hopkinson B."/>
            <person name="Roe K."/>
            <person name="Barbeau K."/>
            <person name="Gaasterland T."/>
            <person name="Ferriera S."/>
            <person name="Johnson J."/>
            <person name="Kravitz S."/>
            <person name="Beeson K."/>
            <person name="Sutton G."/>
            <person name="Rogers Y.-H."/>
            <person name="Friedman R."/>
            <person name="Frazier M."/>
            <person name="Venter J.C."/>
        </authorList>
    </citation>
    <scope>NUCLEOTIDE SEQUENCE [LARGE SCALE GENOMIC DNA]</scope>
    <source>
        <strain evidence="7 8">ATCC 23134</strain>
    </source>
</reference>
<comment type="caution">
    <text evidence="7">The sequence shown here is derived from an EMBL/GenBank/DDBJ whole genome shotgun (WGS) entry which is preliminary data.</text>
</comment>
<dbReference type="RefSeq" id="WP_002704113.1">
    <property type="nucleotide sequence ID" value="NZ_AAWS01000061.1"/>
</dbReference>
<evidence type="ECO:0000256" key="5">
    <source>
        <dbReference type="ARBA" id="ARBA00023136"/>
    </source>
</evidence>
<keyword evidence="8" id="KW-1185">Reference proteome</keyword>
<dbReference type="GO" id="GO:0005886">
    <property type="term" value="C:plasma membrane"/>
    <property type="evidence" value="ECO:0007669"/>
    <property type="project" value="UniProtKB-SubCell"/>
</dbReference>
<dbReference type="Proteomes" id="UP000004095">
    <property type="component" value="Unassembled WGS sequence"/>
</dbReference>
<feature type="transmembrane region" description="Helical" evidence="6">
    <location>
        <begin position="166"/>
        <end position="187"/>
    </location>
</feature>
<feature type="transmembrane region" description="Helical" evidence="6">
    <location>
        <begin position="71"/>
        <end position="90"/>
    </location>
</feature>
<evidence type="ECO:0000313" key="7">
    <source>
        <dbReference type="EMBL" id="EAY24771.1"/>
    </source>
</evidence>